<evidence type="ECO:0000313" key="1">
    <source>
        <dbReference type="EMBL" id="MCD2422038.1"/>
    </source>
</evidence>
<dbReference type="RefSeq" id="WP_231002942.1">
    <property type="nucleotide sequence ID" value="NZ_JAJNEC010000004.1"/>
</dbReference>
<sequence length="182" mass="20036">MNISIPDPCHENWGNMQPEEKGRFCNACCKTVIDFTDMSPEAIGAYLKTHQSQRVCGRFTAGQLYGEQTLNGVQPTLLSLTKSVWQSTLGYTRKLAAVFLLFLVFSQNSQAQTAKKDSGKHAVTVAPEPLIGKIAVCPPKPEPVKKRPSHKTERLPVLKSDSLTTEKKIITMGIVVLNPAKK</sequence>
<reference evidence="1 2" key="1">
    <citation type="submission" date="2021-11" db="EMBL/GenBank/DDBJ databases">
        <title>Genomic of Niabella pedocola.</title>
        <authorList>
            <person name="Wu T."/>
        </authorList>
    </citation>
    <scope>NUCLEOTIDE SEQUENCE [LARGE SCALE GENOMIC DNA]</scope>
    <source>
        <strain evidence="1 2">JCM 31011</strain>
    </source>
</reference>
<proteinExistence type="predicted"/>
<protein>
    <recommendedName>
        <fullName evidence="3">HMA domain-containing protein</fullName>
    </recommendedName>
</protein>
<evidence type="ECO:0000313" key="2">
    <source>
        <dbReference type="Proteomes" id="UP001199816"/>
    </source>
</evidence>
<name>A0ABS8PLQ4_9BACT</name>
<organism evidence="1 2">
    <name type="scientific">Niabella pedocola</name>
    <dbReference type="NCBI Taxonomy" id="1752077"/>
    <lineage>
        <taxon>Bacteria</taxon>
        <taxon>Pseudomonadati</taxon>
        <taxon>Bacteroidota</taxon>
        <taxon>Chitinophagia</taxon>
        <taxon>Chitinophagales</taxon>
        <taxon>Chitinophagaceae</taxon>
        <taxon>Niabella</taxon>
    </lineage>
</organism>
<gene>
    <name evidence="1" type="ORF">LQ567_04645</name>
</gene>
<comment type="caution">
    <text evidence="1">The sequence shown here is derived from an EMBL/GenBank/DDBJ whole genome shotgun (WGS) entry which is preliminary data.</text>
</comment>
<accession>A0ABS8PLQ4</accession>
<dbReference type="Proteomes" id="UP001199816">
    <property type="component" value="Unassembled WGS sequence"/>
</dbReference>
<keyword evidence="2" id="KW-1185">Reference proteome</keyword>
<dbReference type="EMBL" id="JAJNEC010000004">
    <property type="protein sequence ID" value="MCD2422038.1"/>
    <property type="molecule type" value="Genomic_DNA"/>
</dbReference>
<evidence type="ECO:0008006" key="3">
    <source>
        <dbReference type="Google" id="ProtNLM"/>
    </source>
</evidence>